<gene>
    <name evidence="2" type="ORF">H310_01889</name>
</gene>
<keyword evidence="1" id="KW-0732">Signal</keyword>
<protein>
    <recommendedName>
        <fullName evidence="3">Reelin domain-containing protein</fullName>
    </recommendedName>
</protein>
<dbReference type="OrthoDB" id="45007at2759"/>
<dbReference type="GO" id="GO:0046872">
    <property type="term" value="F:metal ion binding"/>
    <property type="evidence" value="ECO:0007669"/>
    <property type="project" value="InterPro"/>
</dbReference>
<dbReference type="AlphaFoldDB" id="A0A024UP03"/>
<name>A0A024UP03_9STRA</name>
<dbReference type="RefSeq" id="XP_008863446.1">
    <property type="nucleotide sequence ID" value="XM_008865224.1"/>
</dbReference>
<dbReference type="STRING" id="157072.A0A024UP03"/>
<feature type="signal peptide" evidence="1">
    <location>
        <begin position="1"/>
        <end position="17"/>
    </location>
</feature>
<feature type="chain" id="PRO_5001538333" description="Reelin domain-containing protein" evidence="1">
    <location>
        <begin position="18"/>
        <end position="219"/>
    </location>
</feature>
<dbReference type="GO" id="GO:0003993">
    <property type="term" value="F:acid phosphatase activity"/>
    <property type="evidence" value="ECO:0007669"/>
    <property type="project" value="InterPro"/>
</dbReference>
<evidence type="ECO:0000313" key="2">
    <source>
        <dbReference type="EMBL" id="ETW07353.1"/>
    </source>
</evidence>
<accession>A0A024UP03</accession>
<organism evidence="2">
    <name type="scientific">Aphanomyces invadans</name>
    <dbReference type="NCBI Taxonomy" id="157072"/>
    <lineage>
        <taxon>Eukaryota</taxon>
        <taxon>Sar</taxon>
        <taxon>Stramenopiles</taxon>
        <taxon>Oomycota</taxon>
        <taxon>Saprolegniomycetes</taxon>
        <taxon>Saprolegniales</taxon>
        <taxon>Verrucalvaceae</taxon>
        <taxon>Aphanomyces</taxon>
    </lineage>
</organism>
<proteinExistence type="predicted"/>
<sequence>MKLFAPLFVVALGSAQASKSPAWMGATHHMHQVADACMSEHLNACEFPMTGRRLAETTDSITVSATSLAHLAKLNVSFSVSVGNATDRVAAYCTTQVASAPDSEYIDFQPAGGKPSATLTFGPLLNMRCDYQFRYLKDLGNMTFQTLAVSPVVKMARGNTEPLQVHIALTKNAQEMSVSWTSDRVTKPTVRYYVKKSYDKDHDFTDDIAYHTLPQPGDC</sequence>
<dbReference type="SUPFAM" id="SSF49363">
    <property type="entry name" value="Purple acid phosphatase, N-terminal domain"/>
    <property type="match status" value="1"/>
</dbReference>
<evidence type="ECO:0008006" key="3">
    <source>
        <dbReference type="Google" id="ProtNLM"/>
    </source>
</evidence>
<dbReference type="EMBL" id="KI913954">
    <property type="protein sequence ID" value="ETW07353.1"/>
    <property type="molecule type" value="Genomic_DNA"/>
</dbReference>
<dbReference type="GeneID" id="20078939"/>
<reference evidence="2" key="1">
    <citation type="submission" date="2013-12" db="EMBL/GenBank/DDBJ databases">
        <title>The Genome Sequence of Aphanomyces invadans NJM9701.</title>
        <authorList>
            <consortium name="The Broad Institute Genomics Platform"/>
            <person name="Russ C."/>
            <person name="Tyler B."/>
            <person name="van West P."/>
            <person name="Dieguez-Uribeondo J."/>
            <person name="Young S.K."/>
            <person name="Zeng Q."/>
            <person name="Gargeya S."/>
            <person name="Fitzgerald M."/>
            <person name="Abouelleil A."/>
            <person name="Alvarado L."/>
            <person name="Chapman S.B."/>
            <person name="Gainer-Dewar J."/>
            <person name="Goldberg J."/>
            <person name="Griggs A."/>
            <person name="Gujja S."/>
            <person name="Hansen M."/>
            <person name="Howarth C."/>
            <person name="Imamovic A."/>
            <person name="Ireland A."/>
            <person name="Larimer J."/>
            <person name="McCowan C."/>
            <person name="Murphy C."/>
            <person name="Pearson M."/>
            <person name="Poon T.W."/>
            <person name="Priest M."/>
            <person name="Roberts A."/>
            <person name="Saif S."/>
            <person name="Shea T."/>
            <person name="Sykes S."/>
            <person name="Wortman J."/>
            <person name="Nusbaum C."/>
            <person name="Birren B."/>
        </authorList>
    </citation>
    <scope>NUCLEOTIDE SEQUENCE [LARGE SCALE GENOMIC DNA]</scope>
    <source>
        <strain evidence="2">NJM9701</strain>
    </source>
</reference>
<dbReference type="InterPro" id="IPR008963">
    <property type="entry name" value="Purple_acid_Pase-like_N"/>
</dbReference>
<dbReference type="VEuPathDB" id="FungiDB:H310_01889"/>
<evidence type="ECO:0000256" key="1">
    <source>
        <dbReference type="SAM" id="SignalP"/>
    </source>
</evidence>